<evidence type="ECO:0000313" key="6">
    <source>
        <dbReference type="EMBL" id="KIW03895.1"/>
    </source>
</evidence>
<dbReference type="InterPro" id="IPR037316">
    <property type="entry name" value="Yen1_H3TH"/>
</dbReference>
<dbReference type="Proteomes" id="UP000053259">
    <property type="component" value="Unassembled WGS sequence"/>
</dbReference>
<feature type="domain" description="XPG N-terminal" evidence="5">
    <location>
        <begin position="1"/>
        <end position="98"/>
    </location>
</feature>
<dbReference type="InterPro" id="IPR029060">
    <property type="entry name" value="PIN-like_dom_sf"/>
</dbReference>
<dbReference type="InterPro" id="IPR036279">
    <property type="entry name" value="5-3_exonuclease_C_sf"/>
</dbReference>
<evidence type="ECO:0000259" key="4">
    <source>
        <dbReference type="SMART" id="SM00484"/>
    </source>
</evidence>
<dbReference type="InterPro" id="IPR006084">
    <property type="entry name" value="XPG/Rad2"/>
</dbReference>
<organism evidence="6 7">
    <name type="scientific">Verruconis gallopava</name>
    <dbReference type="NCBI Taxonomy" id="253628"/>
    <lineage>
        <taxon>Eukaryota</taxon>
        <taxon>Fungi</taxon>
        <taxon>Dikarya</taxon>
        <taxon>Ascomycota</taxon>
        <taxon>Pezizomycotina</taxon>
        <taxon>Dothideomycetes</taxon>
        <taxon>Pleosporomycetidae</taxon>
        <taxon>Venturiales</taxon>
        <taxon>Sympoventuriaceae</taxon>
        <taxon>Verruconis</taxon>
    </lineage>
</organism>
<dbReference type="InParanoid" id="A0A0D2ABF6"/>
<feature type="domain" description="XPG-I" evidence="4">
    <location>
        <begin position="109"/>
        <end position="183"/>
    </location>
</feature>
<evidence type="ECO:0000256" key="1">
    <source>
        <dbReference type="ARBA" id="ARBA00022722"/>
    </source>
</evidence>
<evidence type="ECO:0000256" key="2">
    <source>
        <dbReference type="ARBA" id="ARBA00022801"/>
    </source>
</evidence>
<dbReference type="GO" id="GO:0006281">
    <property type="term" value="P:DNA repair"/>
    <property type="evidence" value="ECO:0007669"/>
    <property type="project" value="UniProtKB-ARBA"/>
</dbReference>
<dbReference type="STRING" id="253628.A0A0D2ABF6"/>
<dbReference type="Pfam" id="PF00867">
    <property type="entry name" value="XPG_I"/>
    <property type="match status" value="1"/>
</dbReference>
<protein>
    <recommendedName>
        <fullName evidence="8">XPG-I domain-containing protein</fullName>
    </recommendedName>
</protein>
<dbReference type="GO" id="GO:0008821">
    <property type="term" value="F:crossover junction DNA endonuclease activity"/>
    <property type="evidence" value="ECO:0007669"/>
    <property type="project" value="InterPro"/>
</dbReference>
<feature type="compositionally biased region" description="Low complexity" evidence="3">
    <location>
        <begin position="510"/>
        <end position="522"/>
    </location>
</feature>
<accession>A0A0D2ABF6</accession>
<dbReference type="Gene3D" id="1.10.150.20">
    <property type="entry name" value="5' to 3' exonuclease, C-terminal subdomain"/>
    <property type="match status" value="1"/>
</dbReference>
<dbReference type="InterPro" id="IPR006085">
    <property type="entry name" value="XPG_DNA_repair_N"/>
</dbReference>
<proteinExistence type="predicted"/>
<dbReference type="SMART" id="SM00485">
    <property type="entry name" value="XPGN"/>
    <property type="match status" value="1"/>
</dbReference>
<evidence type="ECO:0008006" key="8">
    <source>
        <dbReference type="Google" id="ProtNLM"/>
    </source>
</evidence>
<dbReference type="FunFam" id="3.40.50.1010:FF:000051">
    <property type="entry name" value="Rad2-like endonuclease, putative (AFU_orthologue AFUA_3G13260)"/>
    <property type="match status" value="1"/>
</dbReference>
<name>A0A0D2ABF6_9PEZI</name>
<keyword evidence="7" id="KW-1185">Reference proteome</keyword>
<dbReference type="RefSeq" id="XP_016213764.1">
    <property type="nucleotide sequence ID" value="XM_016358146.1"/>
</dbReference>
<dbReference type="PANTHER" id="PTHR11081">
    <property type="entry name" value="FLAP ENDONUCLEASE FAMILY MEMBER"/>
    <property type="match status" value="1"/>
</dbReference>
<keyword evidence="2" id="KW-0378">Hydrolase</keyword>
<gene>
    <name evidence="6" type="ORF">PV09_04738</name>
</gene>
<dbReference type="EMBL" id="KN847542">
    <property type="protein sequence ID" value="KIW03895.1"/>
    <property type="molecule type" value="Genomic_DNA"/>
</dbReference>
<dbReference type="PRINTS" id="PR00853">
    <property type="entry name" value="XPGRADSUPER"/>
</dbReference>
<dbReference type="GeneID" id="27312711"/>
<dbReference type="PANTHER" id="PTHR11081:SF75">
    <property type="entry name" value="ENDONUCLEASE, PUTATIVE (AFU_ORTHOLOGUE AFUA_3G13260)-RELATED"/>
    <property type="match status" value="1"/>
</dbReference>
<keyword evidence="1" id="KW-0540">Nuclease</keyword>
<evidence type="ECO:0000259" key="5">
    <source>
        <dbReference type="SMART" id="SM00485"/>
    </source>
</evidence>
<dbReference type="SUPFAM" id="SSF47807">
    <property type="entry name" value="5' to 3' exonuclease, C-terminal subdomain"/>
    <property type="match status" value="1"/>
</dbReference>
<dbReference type="Gene3D" id="3.40.50.1010">
    <property type="entry name" value="5'-nuclease"/>
    <property type="match status" value="2"/>
</dbReference>
<dbReference type="AlphaFoldDB" id="A0A0D2ABF6"/>
<feature type="compositionally biased region" description="Low complexity" evidence="3">
    <location>
        <begin position="667"/>
        <end position="685"/>
    </location>
</feature>
<feature type="compositionally biased region" description="Basic and acidic residues" evidence="3">
    <location>
        <begin position="411"/>
        <end position="422"/>
    </location>
</feature>
<dbReference type="Pfam" id="PF18380">
    <property type="entry name" value="GEN1_C"/>
    <property type="match status" value="1"/>
</dbReference>
<dbReference type="FunFam" id="3.40.50.1010:FF:000037">
    <property type="entry name" value="Rad2-like endonuclease, putative (AFU_orthologue AFUA_3G13260)"/>
    <property type="match status" value="1"/>
</dbReference>
<dbReference type="GO" id="GO:0017108">
    <property type="term" value="F:5'-flap endonuclease activity"/>
    <property type="evidence" value="ECO:0007669"/>
    <property type="project" value="TreeGrafter"/>
</dbReference>
<dbReference type="Pfam" id="PF00752">
    <property type="entry name" value="XPG_N"/>
    <property type="match status" value="1"/>
</dbReference>
<dbReference type="SUPFAM" id="SSF88723">
    <property type="entry name" value="PIN domain-like"/>
    <property type="match status" value="1"/>
</dbReference>
<feature type="compositionally biased region" description="Acidic residues" evidence="3">
    <location>
        <begin position="397"/>
        <end position="410"/>
    </location>
</feature>
<evidence type="ECO:0000256" key="3">
    <source>
        <dbReference type="SAM" id="MobiDB-lite"/>
    </source>
</evidence>
<feature type="region of interest" description="Disordered" evidence="3">
    <location>
        <begin position="461"/>
        <end position="572"/>
    </location>
</feature>
<feature type="compositionally biased region" description="Basic and acidic residues" evidence="3">
    <location>
        <begin position="461"/>
        <end position="482"/>
    </location>
</feature>
<dbReference type="VEuPathDB" id="FungiDB:PV09_04738"/>
<dbReference type="OrthoDB" id="2959108at2759"/>
<evidence type="ECO:0000313" key="7">
    <source>
        <dbReference type="Proteomes" id="UP000053259"/>
    </source>
</evidence>
<dbReference type="InterPro" id="IPR041177">
    <property type="entry name" value="GEN1_C"/>
</dbReference>
<dbReference type="CDD" id="cd09870">
    <property type="entry name" value="PIN_YEN1"/>
    <property type="match status" value="1"/>
</dbReference>
<sequence length="908" mass="101088">MGIHGIYKEIGPGRRIALSKVAVEHFEKTGRPLRIAIDISIWLFQIQSSKGGSNPALRTFYYRLLRLISLSIHPLFVFDGPNKPPFKRNKRTGPNVASVPEFLAKQLLKQFGLPFHLAPGEAEAECALLQREGVVDAVLSEDVDTLMFGSGLTFRNWTPEANKSKVPTHVNLYDACTTKDISGMDREGMILVALMSGGDYVPEGIPGCGPKTACEAARAGFGHELCQISRRDVDRLRDWKERLAHELHTNENKFFSRKHGKLAIPDDFPNPEVLGYYTHPVVSSMDKIRKLEAELKWDMDIDFRKLRSFTADAFDWTNLSGAKKFIRNLAPALLVRELRMKGEALARSLHEPAKPTTNEEPYIKAIHGRRNHVSADHVAELRITFTPHELVPIDLAVEEPDDEISNESSDEEGRTGYGDREAPGSPTKKKAPSRYDPTEVEKLWVLESYVRAGAPLTVREWERSRKESISAECKNTTREARRTARQKNKNSASIGDTREGALDRFATVMSTPTPTKSPRSTSQLARSSKEPRRTRASKNKAPSTSIQHFTKVLKPGVSSNIPENSSDRPSPRALGHRWLGNGKLAIFPLEEPCLPDDEIEVVNLISTPQPYRSVSNGLSHDLPDFVPSPGAKRGLSPLRGLPTDVMASSAQMENERSETTMKNLFQSNSESPISLPSPSQLLPVSKRPKLPNTRSIHVNDQDARTTPRRHKKKDAIILSSSPIRQASIYDYYSPRRRDVQSPSKMISDEGGSQLPMSTIATRRVGHRCPRLDITDMIDHVDLTGTPADVTIQDLTKMPELDVATEPVLQALQQHEVDDSPTSLGQLSSKDSSSVSSLACLTDEVRLSRANIQEKHLQSVYRVRESLPGSFAIDTIDMTNDIGTINVSLPKMGRRFRMSEVSVLDLTGE</sequence>
<dbReference type="HOGENOM" id="CLU_007575_0_1_1"/>
<feature type="region of interest" description="Disordered" evidence="3">
    <location>
        <begin position="397"/>
        <end position="436"/>
    </location>
</feature>
<dbReference type="CDD" id="cd09906">
    <property type="entry name" value="H3TH_YEN1"/>
    <property type="match status" value="1"/>
</dbReference>
<dbReference type="SMART" id="SM00484">
    <property type="entry name" value="XPGI"/>
    <property type="match status" value="1"/>
</dbReference>
<dbReference type="InterPro" id="IPR006086">
    <property type="entry name" value="XPG-I_dom"/>
</dbReference>
<feature type="region of interest" description="Disordered" evidence="3">
    <location>
        <begin position="667"/>
        <end position="712"/>
    </location>
</feature>
<reference evidence="6 7" key="1">
    <citation type="submission" date="2015-01" db="EMBL/GenBank/DDBJ databases">
        <title>The Genome Sequence of Ochroconis gallopava CBS43764.</title>
        <authorList>
            <consortium name="The Broad Institute Genomics Platform"/>
            <person name="Cuomo C."/>
            <person name="de Hoog S."/>
            <person name="Gorbushina A."/>
            <person name="Stielow B."/>
            <person name="Teixiera M."/>
            <person name="Abouelleil A."/>
            <person name="Chapman S.B."/>
            <person name="Priest M."/>
            <person name="Young S.K."/>
            <person name="Wortman J."/>
            <person name="Nusbaum C."/>
            <person name="Birren B."/>
        </authorList>
    </citation>
    <scope>NUCLEOTIDE SEQUENCE [LARGE SCALE GENOMIC DNA]</scope>
    <source>
        <strain evidence="6 7">CBS 43764</strain>
    </source>
</reference>